<evidence type="ECO:0000256" key="6">
    <source>
        <dbReference type="ARBA" id="ARBA00046244"/>
    </source>
</evidence>
<dbReference type="Pfam" id="PF00832">
    <property type="entry name" value="Ribosomal_L39"/>
    <property type="match status" value="1"/>
</dbReference>
<evidence type="ECO:0000256" key="2">
    <source>
        <dbReference type="ARBA" id="ARBA00022980"/>
    </source>
</evidence>
<proteinExistence type="inferred from homology"/>
<dbReference type="GO" id="GO:0006412">
    <property type="term" value="P:translation"/>
    <property type="evidence" value="ECO:0007669"/>
    <property type="project" value="InterPro"/>
</dbReference>
<dbReference type="GO" id="GO:0003735">
    <property type="term" value="F:structural constituent of ribosome"/>
    <property type="evidence" value="ECO:0007669"/>
    <property type="project" value="InterPro"/>
</dbReference>
<reference evidence="9" key="1">
    <citation type="submission" date="2025-08" db="UniProtKB">
        <authorList>
            <consortium name="RefSeq"/>
        </authorList>
    </citation>
    <scope>IDENTIFICATION</scope>
    <source>
        <tissue evidence="9">Whole blood</tissue>
    </source>
</reference>
<evidence type="ECO:0000256" key="3">
    <source>
        <dbReference type="ARBA" id="ARBA00023274"/>
    </source>
</evidence>
<keyword evidence="8" id="KW-1185">Reference proteome</keyword>
<dbReference type="RefSeq" id="XP_040501057.1">
    <property type="nucleotide sequence ID" value="XM_040645123.1"/>
</dbReference>
<keyword evidence="3" id="KW-0687">Ribonucleoprotein</keyword>
<dbReference type="PANTHER" id="PTHR19970">
    <property type="entry name" value="RIBOSOMAL PROTEIN L39E"/>
    <property type="match status" value="1"/>
</dbReference>
<protein>
    <recommendedName>
        <fullName evidence="4">Large ribosomal subunit protein eL39</fullName>
    </recommendedName>
    <alternativeName>
        <fullName evidence="5">60S ribosomal protein L39</fullName>
    </alternativeName>
</protein>
<dbReference type="GO" id="GO:0022625">
    <property type="term" value="C:cytosolic large ribosomal subunit"/>
    <property type="evidence" value="ECO:0007669"/>
    <property type="project" value="TreeGrafter"/>
</dbReference>
<dbReference type="FunFam" id="1.10.1620.10:FF:000001">
    <property type="entry name" value="60S ribosomal protein-like L39"/>
    <property type="match status" value="1"/>
</dbReference>
<dbReference type="InterPro" id="IPR000077">
    <property type="entry name" value="Ribosomal_eL39"/>
</dbReference>
<dbReference type="KEGG" id="umr:103678382"/>
<comment type="subunit">
    <text evidence="7">Component of the large ribosomal subunit. Interacts with IMPACT.</text>
</comment>
<dbReference type="InterPro" id="IPR023626">
    <property type="entry name" value="Ribosomal_eL39_dom_sf"/>
</dbReference>
<dbReference type="OrthoDB" id="10369769at2759"/>
<comment type="function">
    <text evidence="6">RNA-binding component of the large ribosomal subunit. The ribosome is a large ribonucleoprotein complex responsible for the synthesis of proteins in the cell.</text>
</comment>
<evidence type="ECO:0000256" key="1">
    <source>
        <dbReference type="ARBA" id="ARBA00009339"/>
    </source>
</evidence>
<sequence length="85" mass="9749">MATKATCFLSHVPQKPKVPFETRSKFQALCLVFPTVSAHKTFRTKSFLAKKQKQNHPVPHWIQMKTGNKITCSSKRGHWRTNLGL</sequence>
<comment type="similarity">
    <text evidence="1">Belongs to the eukaryotic ribosomal protein eL39 family.</text>
</comment>
<dbReference type="Gene3D" id="1.10.1620.10">
    <property type="entry name" value="Ribosomal protein L39e"/>
    <property type="match status" value="1"/>
</dbReference>
<evidence type="ECO:0000313" key="9">
    <source>
        <dbReference type="RefSeq" id="XP_040501057.1"/>
    </source>
</evidence>
<evidence type="ECO:0000256" key="5">
    <source>
        <dbReference type="ARBA" id="ARBA00035339"/>
    </source>
</evidence>
<dbReference type="SUPFAM" id="SSF48662">
    <property type="entry name" value="Ribosomal protein L39e"/>
    <property type="match status" value="1"/>
</dbReference>
<name>A0A8M1H1Q0_URSMA</name>
<accession>A0A8M1H1Q0</accession>
<evidence type="ECO:0000256" key="4">
    <source>
        <dbReference type="ARBA" id="ARBA00035234"/>
    </source>
</evidence>
<evidence type="ECO:0000256" key="7">
    <source>
        <dbReference type="ARBA" id="ARBA00046440"/>
    </source>
</evidence>
<dbReference type="Proteomes" id="UP000261680">
    <property type="component" value="Unplaced"/>
</dbReference>
<dbReference type="AlphaFoldDB" id="A0A8M1H1Q0"/>
<evidence type="ECO:0000313" key="8">
    <source>
        <dbReference type="Proteomes" id="UP000261680"/>
    </source>
</evidence>
<dbReference type="GeneID" id="103678382"/>
<organism evidence="8 9">
    <name type="scientific">Ursus maritimus</name>
    <name type="common">Polar bear</name>
    <name type="synonym">Thalarctos maritimus</name>
    <dbReference type="NCBI Taxonomy" id="29073"/>
    <lineage>
        <taxon>Eukaryota</taxon>
        <taxon>Metazoa</taxon>
        <taxon>Chordata</taxon>
        <taxon>Craniata</taxon>
        <taxon>Vertebrata</taxon>
        <taxon>Euteleostomi</taxon>
        <taxon>Mammalia</taxon>
        <taxon>Eutheria</taxon>
        <taxon>Laurasiatheria</taxon>
        <taxon>Carnivora</taxon>
        <taxon>Caniformia</taxon>
        <taxon>Ursidae</taxon>
        <taxon>Ursus</taxon>
    </lineage>
</organism>
<dbReference type="PANTHER" id="PTHR19970:SF0">
    <property type="entry name" value="LARGE RIBOSOMAL SUBUNIT PROTEIN EL39"/>
    <property type="match status" value="1"/>
</dbReference>
<keyword evidence="2" id="KW-0689">Ribosomal protein</keyword>
<gene>
    <name evidence="9" type="primary">LOC103678382</name>
</gene>